<evidence type="ECO:0000313" key="2">
    <source>
        <dbReference type="EMBL" id="KDQ22229.1"/>
    </source>
</evidence>
<gene>
    <name evidence="2" type="ORF">PLEOSDRAFT_163136</name>
</gene>
<sequence length="490" mass="55056">MARELPAVEHLGYSLNMLEVTPADINSLTVAVKRGRRILQFYPDEDTREVTIGKEVYNVPRCIGISSINSVNGAYTTYKSGSEANSYFEADASLSVRYLGVSGSVSASYATEKMFRQENQYAFYSFNSSTYVAVLRDWADLLNETALKKRLETMPRPFDANNESHVNEWKEFFDSWGTHVILNATYGARYQLEVHASNSESSVNNRFSSSVQASYNGIMAGGDFDASVKSEEQYKTFTDFKQQNIAVKGGDANLSNRLGAIPSDYDLFIEWAESVASFSDLCNFTIIDVWTLMREAVAKELRDLAGDAEKAYKHLSSHRNVYQTQVTLTIESDWAEFGLLTPSAVIVPAPNAEIPSKTVFTETRVQWGKEFSHQYERKDIRFMIINDGSPIDFYISHGSKAGQGQGKATVIIESAHYTNDKITDNFWNTEWYYQKPAAGKKIPTKLSRSKAPQKWSNVLSGYLHEIGFYEHKDANVAAAEELLELEEAAE</sequence>
<name>A0A067N2Y5_PLEO1</name>
<dbReference type="Proteomes" id="UP000027073">
    <property type="component" value="Unassembled WGS sequence"/>
</dbReference>
<dbReference type="InParanoid" id="A0A067N2Y5"/>
<organism evidence="2 3">
    <name type="scientific">Pleurotus ostreatus (strain PC15)</name>
    <name type="common">Oyster mushroom</name>
    <dbReference type="NCBI Taxonomy" id="1137138"/>
    <lineage>
        <taxon>Eukaryota</taxon>
        <taxon>Fungi</taxon>
        <taxon>Dikarya</taxon>
        <taxon>Basidiomycota</taxon>
        <taxon>Agaricomycotina</taxon>
        <taxon>Agaricomycetes</taxon>
        <taxon>Agaricomycetidae</taxon>
        <taxon>Agaricales</taxon>
        <taxon>Pleurotineae</taxon>
        <taxon>Pleurotaceae</taxon>
        <taxon>Pleurotus</taxon>
    </lineage>
</organism>
<dbReference type="EMBL" id="KL198014">
    <property type="protein sequence ID" value="KDQ22229.1"/>
    <property type="molecule type" value="Genomic_DNA"/>
</dbReference>
<proteinExistence type="predicted"/>
<protein>
    <recommendedName>
        <fullName evidence="1">MACPF domain-containing protein</fullName>
    </recommendedName>
</protein>
<accession>A0A067N2Y5</accession>
<dbReference type="SMART" id="SM00457">
    <property type="entry name" value="MACPF"/>
    <property type="match status" value="1"/>
</dbReference>
<dbReference type="Pfam" id="PF01823">
    <property type="entry name" value="MACPF"/>
    <property type="match status" value="1"/>
</dbReference>
<evidence type="ECO:0000259" key="1">
    <source>
        <dbReference type="PROSITE" id="PS51412"/>
    </source>
</evidence>
<dbReference type="InterPro" id="IPR020864">
    <property type="entry name" value="MACPF"/>
</dbReference>
<dbReference type="AlphaFoldDB" id="A0A067N2Y5"/>
<dbReference type="HOGENOM" id="CLU_046019_0_0_1"/>
<dbReference type="VEuPathDB" id="FungiDB:PLEOSDRAFT_163136"/>
<dbReference type="OrthoDB" id="4250793at2759"/>
<dbReference type="PROSITE" id="PS51412">
    <property type="entry name" value="MACPF_2"/>
    <property type="match status" value="1"/>
</dbReference>
<feature type="domain" description="MACPF" evidence="1">
    <location>
        <begin position="1"/>
        <end position="323"/>
    </location>
</feature>
<reference evidence="3" key="1">
    <citation type="journal article" date="2014" name="Proc. Natl. Acad. Sci. U.S.A.">
        <title>Extensive sampling of basidiomycete genomes demonstrates inadequacy of the white-rot/brown-rot paradigm for wood decay fungi.</title>
        <authorList>
            <person name="Riley R."/>
            <person name="Salamov A.A."/>
            <person name="Brown D.W."/>
            <person name="Nagy L.G."/>
            <person name="Floudas D."/>
            <person name="Held B.W."/>
            <person name="Levasseur A."/>
            <person name="Lombard V."/>
            <person name="Morin E."/>
            <person name="Otillar R."/>
            <person name="Lindquist E.A."/>
            <person name="Sun H."/>
            <person name="LaButti K.M."/>
            <person name="Schmutz J."/>
            <person name="Jabbour D."/>
            <person name="Luo H."/>
            <person name="Baker S.E."/>
            <person name="Pisabarro A.G."/>
            <person name="Walton J.D."/>
            <person name="Blanchette R.A."/>
            <person name="Henrissat B."/>
            <person name="Martin F."/>
            <person name="Cullen D."/>
            <person name="Hibbett D.S."/>
            <person name="Grigoriev I.V."/>
        </authorList>
    </citation>
    <scope>NUCLEOTIDE SEQUENCE [LARGE SCALE GENOMIC DNA]</scope>
    <source>
        <strain evidence="3">PC15</strain>
    </source>
</reference>
<evidence type="ECO:0000313" key="3">
    <source>
        <dbReference type="Proteomes" id="UP000027073"/>
    </source>
</evidence>